<keyword evidence="2" id="KW-1185">Reference proteome</keyword>
<dbReference type="EMBL" id="LFNG01000011">
    <property type="protein sequence ID" value="KMQ71024.1"/>
    <property type="molecule type" value="Genomic_DNA"/>
</dbReference>
<accession>A0A0J7IYZ7</accession>
<dbReference type="RefSeq" id="WP_048499655.1">
    <property type="nucleotide sequence ID" value="NZ_LFNG01000011.1"/>
</dbReference>
<gene>
    <name evidence="1" type="ORF">ACM44_08720</name>
</gene>
<organism evidence="1 2">
    <name type="scientific">Chryseobacterium koreense CCUG 49689</name>
    <dbReference type="NCBI Taxonomy" id="1304281"/>
    <lineage>
        <taxon>Bacteria</taxon>
        <taxon>Pseudomonadati</taxon>
        <taxon>Bacteroidota</taxon>
        <taxon>Flavobacteriia</taxon>
        <taxon>Flavobacteriales</taxon>
        <taxon>Weeksellaceae</taxon>
        <taxon>Chryseobacterium group</taxon>
        <taxon>Chryseobacterium</taxon>
    </lineage>
</organism>
<protein>
    <submittedName>
        <fullName evidence="1">Uncharacterized protein</fullName>
    </submittedName>
</protein>
<name>A0A0J7IYZ7_9FLAO</name>
<dbReference type="AlphaFoldDB" id="A0A0J7IYZ7"/>
<proteinExistence type="predicted"/>
<comment type="caution">
    <text evidence="1">The sequence shown here is derived from an EMBL/GenBank/DDBJ whole genome shotgun (WGS) entry which is preliminary data.</text>
</comment>
<reference evidence="1 2" key="1">
    <citation type="journal article" date="2004" name="Int. J. Syst. Evol. Microbiol.">
        <title>Kaistella koreensis gen. nov., sp. nov., a novel member of the Chryseobacterium-Bergeyella-Riemerella branch.</title>
        <authorList>
            <person name="Kim M.K."/>
            <person name="Im W.T."/>
            <person name="Shin Y.K."/>
            <person name="Lim J.H."/>
            <person name="Kim S.H."/>
            <person name="Lee B.C."/>
            <person name="Park M.Y."/>
            <person name="Lee K.Y."/>
            <person name="Lee S.T."/>
        </authorList>
    </citation>
    <scope>NUCLEOTIDE SEQUENCE [LARGE SCALE GENOMIC DNA]</scope>
    <source>
        <strain evidence="1 2">CCUG 49689</strain>
    </source>
</reference>
<evidence type="ECO:0000313" key="2">
    <source>
        <dbReference type="Proteomes" id="UP000035900"/>
    </source>
</evidence>
<dbReference type="Proteomes" id="UP000035900">
    <property type="component" value="Unassembled WGS sequence"/>
</dbReference>
<evidence type="ECO:0000313" key="1">
    <source>
        <dbReference type="EMBL" id="KMQ71024.1"/>
    </source>
</evidence>
<sequence>MASSASATRDWELQFPGVEEDWGVGRAKAHILAVTGLIGDEFSDGFVGDPHVGAKFLYGEELVFGFVEGGLDFQDGKWSTFLTVCKYSFFN</sequence>